<dbReference type="SUPFAM" id="SSF48208">
    <property type="entry name" value="Six-hairpin glycosidases"/>
    <property type="match status" value="1"/>
</dbReference>
<dbReference type="Proteomes" id="UP001204814">
    <property type="component" value="Unassembled WGS sequence"/>
</dbReference>
<protein>
    <recommendedName>
        <fullName evidence="2">alpha-L-rhamnosidase</fullName>
        <ecNumber evidence="2">3.2.1.40</ecNumber>
    </recommendedName>
</protein>
<dbReference type="InterPro" id="IPR035396">
    <property type="entry name" value="Bac_rhamnosid6H"/>
</dbReference>
<name>A0AAP2UJL4_9FIRM</name>
<evidence type="ECO:0000313" key="6">
    <source>
        <dbReference type="EMBL" id="MCQ5063042.1"/>
    </source>
</evidence>
<proteinExistence type="predicted"/>
<dbReference type="GO" id="GO:0030596">
    <property type="term" value="F:alpha-L-rhamnosidase activity"/>
    <property type="evidence" value="ECO:0007669"/>
    <property type="project" value="UniProtKB-EC"/>
</dbReference>
<dbReference type="InterPro" id="IPR016007">
    <property type="entry name" value="Alpha_rhamnosid"/>
</dbReference>
<dbReference type="InterPro" id="IPR012341">
    <property type="entry name" value="6hp_glycosidase-like_sf"/>
</dbReference>
<dbReference type="Gene3D" id="1.50.10.10">
    <property type="match status" value="1"/>
</dbReference>
<dbReference type="AlphaFoldDB" id="A0AAP2UJL4"/>
<dbReference type="InterPro" id="IPR008928">
    <property type="entry name" value="6-hairpin_glycosidase_sf"/>
</dbReference>
<dbReference type="Gene3D" id="2.60.420.10">
    <property type="entry name" value="Maltose phosphorylase, domain 3"/>
    <property type="match status" value="1"/>
</dbReference>
<accession>A0AAP2UJL4</accession>
<dbReference type="Pfam" id="PF17389">
    <property type="entry name" value="Bac_rhamnosid6H"/>
    <property type="match status" value="1"/>
</dbReference>
<dbReference type="EMBL" id="JANGBO010000025">
    <property type="protein sequence ID" value="MCQ5063042.1"/>
    <property type="molecule type" value="Genomic_DNA"/>
</dbReference>
<keyword evidence="3" id="KW-0378">Hydrolase</keyword>
<dbReference type="RefSeq" id="WP_238031499.1">
    <property type="nucleotide sequence ID" value="NZ_JAJDKX010000039.1"/>
</dbReference>
<evidence type="ECO:0000256" key="1">
    <source>
        <dbReference type="ARBA" id="ARBA00001445"/>
    </source>
</evidence>
<evidence type="ECO:0000313" key="7">
    <source>
        <dbReference type="Proteomes" id="UP001204814"/>
    </source>
</evidence>
<evidence type="ECO:0000259" key="4">
    <source>
        <dbReference type="Pfam" id="PF17389"/>
    </source>
</evidence>
<dbReference type="PANTHER" id="PTHR33307:SF6">
    <property type="entry name" value="ALPHA-RHAMNOSIDASE (EUROFUNG)-RELATED"/>
    <property type="match status" value="1"/>
</dbReference>
<dbReference type="InterPro" id="IPR035398">
    <property type="entry name" value="Bac_rhamnosid_C"/>
</dbReference>
<dbReference type="Pfam" id="PF17390">
    <property type="entry name" value="Bac_rhamnosid_C"/>
    <property type="match status" value="1"/>
</dbReference>
<reference evidence="6" key="1">
    <citation type="submission" date="2022-06" db="EMBL/GenBank/DDBJ databases">
        <title>Isolation of gut microbiota from human fecal samples.</title>
        <authorList>
            <person name="Pamer E.G."/>
            <person name="Barat B."/>
            <person name="Waligurski E."/>
            <person name="Medina S."/>
            <person name="Paddock L."/>
            <person name="Mostad J."/>
        </authorList>
    </citation>
    <scope>NUCLEOTIDE SEQUENCE</scope>
    <source>
        <strain evidence="6">DFI.6.24</strain>
    </source>
</reference>
<comment type="caution">
    <text evidence="6">The sequence shown here is derived from an EMBL/GenBank/DDBJ whole genome shotgun (WGS) entry which is preliminary data.</text>
</comment>
<evidence type="ECO:0000256" key="2">
    <source>
        <dbReference type="ARBA" id="ARBA00012652"/>
    </source>
</evidence>
<dbReference type="GO" id="GO:0005975">
    <property type="term" value="P:carbohydrate metabolic process"/>
    <property type="evidence" value="ECO:0007669"/>
    <property type="project" value="InterPro"/>
</dbReference>
<dbReference type="EC" id="3.2.1.40" evidence="2"/>
<evidence type="ECO:0000256" key="3">
    <source>
        <dbReference type="ARBA" id="ARBA00022801"/>
    </source>
</evidence>
<gene>
    <name evidence="6" type="ORF">NE542_14575</name>
</gene>
<sequence>MNIYYYRKAEQIRTAIRQKYIKNGHVNITTQTALVLAIYFKILNENEVEKNINILEKMIVDKGHIDTGFVGTVYINDVLADNDREKLAYDVLLNESYPGWINEINLGATTIWERWNSVLPGGKMNSDGMNSLNHYSYGSILGWMYRYIGGIKAVEPGFKKVIIRPIFDERIKYSKLRYNSAMGEYQIYWKYVNDNRVNITVKIPFLCQAKVILPKKVIDCKSGTYKFDIKLK</sequence>
<organism evidence="6 7">
    <name type="scientific">Faecalibacillus intestinalis</name>
    <dbReference type="NCBI Taxonomy" id="1982626"/>
    <lineage>
        <taxon>Bacteria</taxon>
        <taxon>Bacillati</taxon>
        <taxon>Bacillota</taxon>
        <taxon>Erysipelotrichia</taxon>
        <taxon>Erysipelotrichales</taxon>
        <taxon>Coprobacillaceae</taxon>
        <taxon>Faecalibacillus</taxon>
    </lineage>
</organism>
<feature type="domain" description="Alpha-L-rhamnosidase C-terminal" evidence="5">
    <location>
        <begin position="150"/>
        <end position="222"/>
    </location>
</feature>
<comment type="catalytic activity">
    <reaction evidence="1">
        <text>Hydrolysis of terminal non-reducing alpha-L-rhamnose residues in alpha-L-rhamnosides.</text>
        <dbReference type="EC" id="3.2.1.40"/>
    </reaction>
</comment>
<feature type="domain" description="Alpha-L-rhamnosidase six-hairpin glycosidase" evidence="4">
    <location>
        <begin position="4"/>
        <end position="148"/>
    </location>
</feature>
<evidence type="ECO:0000259" key="5">
    <source>
        <dbReference type="Pfam" id="PF17390"/>
    </source>
</evidence>
<dbReference type="PANTHER" id="PTHR33307">
    <property type="entry name" value="ALPHA-RHAMNOSIDASE (EUROFUNG)"/>
    <property type="match status" value="1"/>
</dbReference>